<evidence type="ECO:0000313" key="3">
    <source>
        <dbReference type="Proteomes" id="UP000033101"/>
    </source>
</evidence>
<dbReference type="PATRIC" id="fig|1434110.4.peg.4404"/>
<keyword evidence="1" id="KW-1133">Transmembrane helix</keyword>
<dbReference type="HOGENOM" id="CLU_3075341_0_0_2"/>
<evidence type="ECO:0000313" key="2">
    <source>
        <dbReference type="EMBL" id="AKB79916.1"/>
    </source>
</evidence>
<feature type="transmembrane region" description="Helical" evidence="1">
    <location>
        <begin position="33"/>
        <end position="51"/>
    </location>
</feature>
<evidence type="ECO:0000256" key="1">
    <source>
        <dbReference type="SAM" id="Phobius"/>
    </source>
</evidence>
<name>A0A0E3SFM7_9EURY</name>
<dbReference type="Proteomes" id="UP000033101">
    <property type="component" value="Chromosome"/>
</dbReference>
<keyword evidence="1" id="KW-0472">Membrane</keyword>
<dbReference type="KEGG" id="mhor:MSHOH_3433"/>
<reference evidence="2 3" key="1">
    <citation type="submission" date="2014-07" db="EMBL/GenBank/DDBJ databases">
        <title>Methanogenic archaea and the global carbon cycle.</title>
        <authorList>
            <person name="Henriksen J.R."/>
            <person name="Luke J."/>
            <person name="Reinhart S."/>
            <person name="Benedict M.N."/>
            <person name="Youngblut N.D."/>
            <person name="Metcalf M.E."/>
            <person name="Whitaker R.J."/>
            <person name="Metcalf W.W."/>
        </authorList>
    </citation>
    <scope>NUCLEOTIDE SEQUENCE [LARGE SCALE GENOMIC DNA]</scope>
    <source>
        <strain evidence="2 3">HB-1</strain>
    </source>
</reference>
<accession>A0A0E3SFM7</accession>
<sequence length="52" mass="6154">MFLESKKTHLAVIISCVFYSMNGLFISRIHDMAISPVIFYRLFFGILFLFYI</sequence>
<gene>
    <name evidence="2" type="ORF">MSHOH_3433</name>
</gene>
<feature type="transmembrane region" description="Helical" evidence="1">
    <location>
        <begin position="9"/>
        <end position="27"/>
    </location>
</feature>
<organism evidence="2 3">
    <name type="scientific">Methanosarcina horonobensis HB-1 = JCM 15518</name>
    <dbReference type="NCBI Taxonomy" id="1434110"/>
    <lineage>
        <taxon>Archaea</taxon>
        <taxon>Methanobacteriati</taxon>
        <taxon>Methanobacteriota</taxon>
        <taxon>Stenosarchaea group</taxon>
        <taxon>Methanomicrobia</taxon>
        <taxon>Methanosarcinales</taxon>
        <taxon>Methanosarcinaceae</taxon>
        <taxon>Methanosarcina</taxon>
    </lineage>
</organism>
<protein>
    <submittedName>
        <fullName evidence="2">Integral membrane protein</fullName>
    </submittedName>
</protein>
<keyword evidence="1" id="KW-0812">Transmembrane</keyword>
<dbReference type="AlphaFoldDB" id="A0A0E3SFM7"/>
<keyword evidence="3" id="KW-1185">Reference proteome</keyword>
<proteinExistence type="predicted"/>
<dbReference type="EMBL" id="CP009516">
    <property type="protein sequence ID" value="AKB79916.1"/>
    <property type="molecule type" value="Genomic_DNA"/>
</dbReference>
<dbReference type="STRING" id="1434110.MSHOH_3433"/>